<evidence type="ECO:0000256" key="1">
    <source>
        <dbReference type="ARBA" id="ARBA00004167"/>
    </source>
</evidence>
<evidence type="ECO:0000256" key="4">
    <source>
        <dbReference type="ARBA" id="ARBA00022989"/>
    </source>
</evidence>
<evidence type="ECO:0000256" key="2">
    <source>
        <dbReference type="ARBA" id="ARBA00008854"/>
    </source>
</evidence>
<dbReference type="Pfam" id="PF04011">
    <property type="entry name" value="LemA"/>
    <property type="match status" value="1"/>
</dbReference>
<proteinExistence type="inferred from homology"/>
<keyword evidence="5 6" id="KW-0472">Membrane</keyword>
<protein>
    <submittedName>
        <fullName evidence="7">LemA family protein</fullName>
    </submittedName>
</protein>
<dbReference type="Gene3D" id="1.20.1440.20">
    <property type="entry name" value="LemA-like domain"/>
    <property type="match status" value="1"/>
</dbReference>
<dbReference type="EMBL" id="BAAALS010000031">
    <property type="protein sequence ID" value="GAA1772064.1"/>
    <property type="molecule type" value="Genomic_DNA"/>
</dbReference>
<evidence type="ECO:0000313" key="7">
    <source>
        <dbReference type="EMBL" id="GAA1772064.1"/>
    </source>
</evidence>
<gene>
    <name evidence="7" type="ORF">GCM10009681_49340</name>
</gene>
<name>A0ABP4XBV7_9ACTN</name>
<comment type="caution">
    <text evidence="7">The sequence shown here is derived from an EMBL/GenBank/DDBJ whole genome shotgun (WGS) entry which is preliminary data.</text>
</comment>
<sequence>MEIVLLLGAVVVIIAVVAFVVIAYNRLVGRRNAYQQAFAQIDVQLTRRHDLVPNLVETAKGYLRHERETLERVTAARSAAVNAQAAAGGTAADAAALGALAGAENQLTAALGRLFGLAEAYPDLKANQNMLALTEELTTTENRVAFARQAYNDAVMAYNIARETVPTNIIAGLFSFGPAALFELADPGERQAPRVEF</sequence>
<reference evidence="8" key="1">
    <citation type="journal article" date="2019" name="Int. J. Syst. Evol. Microbiol.">
        <title>The Global Catalogue of Microorganisms (GCM) 10K type strain sequencing project: providing services to taxonomists for standard genome sequencing and annotation.</title>
        <authorList>
            <consortium name="The Broad Institute Genomics Platform"/>
            <consortium name="The Broad Institute Genome Sequencing Center for Infectious Disease"/>
            <person name="Wu L."/>
            <person name="Ma J."/>
        </authorList>
    </citation>
    <scope>NUCLEOTIDE SEQUENCE [LARGE SCALE GENOMIC DNA]</scope>
    <source>
        <strain evidence="8">JCM 13249</strain>
    </source>
</reference>
<dbReference type="InterPro" id="IPR007156">
    <property type="entry name" value="MamQ_LemA"/>
</dbReference>
<keyword evidence="4 6" id="KW-1133">Transmembrane helix</keyword>
<dbReference type="SUPFAM" id="SSF140478">
    <property type="entry name" value="LemA-like"/>
    <property type="match status" value="1"/>
</dbReference>
<keyword evidence="8" id="KW-1185">Reference proteome</keyword>
<evidence type="ECO:0000256" key="5">
    <source>
        <dbReference type="ARBA" id="ARBA00023136"/>
    </source>
</evidence>
<evidence type="ECO:0000256" key="6">
    <source>
        <dbReference type="SAM" id="Phobius"/>
    </source>
</evidence>
<dbReference type="InterPro" id="IPR023353">
    <property type="entry name" value="LemA-like_dom_sf"/>
</dbReference>
<accession>A0ABP4XBV7</accession>
<evidence type="ECO:0000256" key="3">
    <source>
        <dbReference type="ARBA" id="ARBA00022692"/>
    </source>
</evidence>
<dbReference type="PANTHER" id="PTHR34478">
    <property type="entry name" value="PROTEIN LEMA"/>
    <property type="match status" value="1"/>
</dbReference>
<organism evidence="7 8">
    <name type="scientific">Luedemannella helvata</name>
    <dbReference type="NCBI Taxonomy" id="349315"/>
    <lineage>
        <taxon>Bacteria</taxon>
        <taxon>Bacillati</taxon>
        <taxon>Actinomycetota</taxon>
        <taxon>Actinomycetes</taxon>
        <taxon>Micromonosporales</taxon>
        <taxon>Micromonosporaceae</taxon>
        <taxon>Luedemannella</taxon>
    </lineage>
</organism>
<feature type="transmembrane region" description="Helical" evidence="6">
    <location>
        <begin position="6"/>
        <end position="24"/>
    </location>
</feature>
<keyword evidence="3 6" id="KW-0812">Transmembrane</keyword>
<evidence type="ECO:0000313" key="8">
    <source>
        <dbReference type="Proteomes" id="UP001500655"/>
    </source>
</evidence>
<dbReference type="Proteomes" id="UP001500655">
    <property type="component" value="Unassembled WGS sequence"/>
</dbReference>
<comment type="similarity">
    <text evidence="2">Belongs to the LemA family.</text>
</comment>
<comment type="subcellular location">
    <subcellularLocation>
        <location evidence="1">Membrane</location>
        <topology evidence="1">Single-pass membrane protein</topology>
    </subcellularLocation>
</comment>
<dbReference type="RefSeq" id="WP_344086728.1">
    <property type="nucleotide sequence ID" value="NZ_BAAALS010000031.1"/>
</dbReference>
<dbReference type="PANTHER" id="PTHR34478:SF1">
    <property type="entry name" value="PROTEIN LEMA"/>
    <property type="match status" value="1"/>
</dbReference>